<evidence type="ECO:0000256" key="1">
    <source>
        <dbReference type="SAM" id="Phobius"/>
    </source>
</evidence>
<feature type="transmembrane region" description="Helical" evidence="1">
    <location>
        <begin position="18"/>
        <end position="37"/>
    </location>
</feature>
<keyword evidence="3" id="KW-1185">Reference proteome</keyword>
<dbReference type="AlphaFoldDB" id="A0A392MGB5"/>
<dbReference type="Proteomes" id="UP000265520">
    <property type="component" value="Unassembled WGS sequence"/>
</dbReference>
<protein>
    <submittedName>
        <fullName evidence="2">Uncharacterized protein</fullName>
    </submittedName>
</protein>
<accession>A0A392MGB5</accession>
<reference evidence="2 3" key="1">
    <citation type="journal article" date="2018" name="Front. Plant Sci.">
        <title>Red Clover (Trifolium pratense) and Zigzag Clover (T. medium) - A Picture of Genomic Similarities and Differences.</title>
        <authorList>
            <person name="Dluhosova J."/>
            <person name="Istvanek J."/>
            <person name="Nedelnik J."/>
            <person name="Repkova J."/>
        </authorList>
    </citation>
    <scope>NUCLEOTIDE SEQUENCE [LARGE SCALE GENOMIC DNA]</scope>
    <source>
        <strain evidence="3">cv. 10/8</strain>
        <tissue evidence="2">Leaf</tissue>
    </source>
</reference>
<sequence>MMNINAHQDYPSVFRQPLMAHQCPSMVLAYWGLYILLSCRGQRYKRPFAFIRMEQNTTGLGRL</sequence>
<gene>
    <name evidence="2" type="ORF">A2U01_0007087</name>
</gene>
<evidence type="ECO:0000313" key="3">
    <source>
        <dbReference type="Proteomes" id="UP000265520"/>
    </source>
</evidence>
<keyword evidence="1" id="KW-0472">Membrane</keyword>
<keyword evidence="1" id="KW-1133">Transmembrane helix</keyword>
<evidence type="ECO:0000313" key="2">
    <source>
        <dbReference type="EMBL" id="MCH86233.1"/>
    </source>
</evidence>
<organism evidence="2 3">
    <name type="scientific">Trifolium medium</name>
    <dbReference type="NCBI Taxonomy" id="97028"/>
    <lineage>
        <taxon>Eukaryota</taxon>
        <taxon>Viridiplantae</taxon>
        <taxon>Streptophyta</taxon>
        <taxon>Embryophyta</taxon>
        <taxon>Tracheophyta</taxon>
        <taxon>Spermatophyta</taxon>
        <taxon>Magnoliopsida</taxon>
        <taxon>eudicotyledons</taxon>
        <taxon>Gunneridae</taxon>
        <taxon>Pentapetalae</taxon>
        <taxon>rosids</taxon>
        <taxon>fabids</taxon>
        <taxon>Fabales</taxon>
        <taxon>Fabaceae</taxon>
        <taxon>Papilionoideae</taxon>
        <taxon>50 kb inversion clade</taxon>
        <taxon>NPAAA clade</taxon>
        <taxon>Hologalegina</taxon>
        <taxon>IRL clade</taxon>
        <taxon>Trifolieae</taxon>
        <taxon>Trifolium</taxon>
    </lineage>
</organism>
<comment type="caution">
    <text evidence="2">The sequence shown here is derived from an EMBL/GenBank/DDBJ whole genome shotgun (WGS) entry which is preliminary data.</text>
</comment>
<dbReference type="EMBL" id="LXQA010009976">
    <property type="protein sequence ID" value="MCH86233.1"/>
    <property type="molecule type" value="Genomic_DNA"/>
</dbReference>
<proteinExistence type="predicted"/>
<keyword evidence="1" id="KW-0812">Transmembrane</keyword>
<name>A0A392MGB5_9FABA</name>